<protein>
    <submittedName>
        <fullName evidence="2">Uncharacterized protein</fullName>
    </submittedName>
</protein>
<dbReference type="Proteomes" id="UP001586593">
    <property type="component" value="Unassembled WGS sequence"/>
</dbReference>
<gene>
    <name evidence="2" type="ORF">VTK73DRAFT_352</name>
</gene>
<organism evidence="2 3">
    <name type="scientific">Phialemonium thermophilum</name>
    <dbReference type="NCBI Taxonomy" id="223376"/>
    <lineage>
        <taxon>Eukaryota</taxon>
        <taxon>Fungi</taxon>
        <taxon>Dikarya</taxon>
        <taxon>Ascomycota</taxon>
        <taxon>Pezizomycotina</taxon>
        <taxon>Sordariomycetes</taxon>
        <taxon>Sordariomycetidae</taxon>
        <taxon>Cephalothecales</taxon>
        <taxon>Cephalothecaceae</taxon>
        <taxon>Phialemonium</taxon>
    </lineage>
</organism>
<proteinExistence type="predicted"/>
<name>A0ABR3VVL1_9PEZI</name>
<sequence length="196" mass="20994">MLPSCCGRGGFLVQVASVQKSSHLDLVGRGGRGWVIIEDIYSPYSFWCTGTCRRSTSGPFLAGPGTAQLRGRGMCTMTSRVGLAETSSSGPSAKPATEGWSDRERARTAIWEQEQPIGEWMVTVPKAASQGIRFGGPIQVSRRLCGWTHVVGWPGRVPTAQRHAGSGRWGDVPSISGMYSTGTTKMRWARTSSASG</sequence>
<comment type="caution">
    <text evidence="2">The sequence shown here is derived from an EMBL/GenBank/DDBJ whole genome shotgun (WGS) entry which is preliminary data.</text>
</comment>
<evidence type="ECO:0000313" key="3">
    <source>
        <dbReference type="Proteomes" id="UP001586593"/>
    </source>
</evidence>
<evidence type="ECO:0000256" key="1">
    <source>
        <dbReference type="SAM" id="MobiDB-lite"/>
    </source>
</evidence>
<reference evidence="2 3" key="1">
    <citation type="journal article" date="2024" name="Commun. Biol.">
        <title>Comparative genomic analysis of thermophilic fungi reveals convergent evolutionary adaptations and gene losses.</title>
        <authorList>
            <person name="Steindorff A.S."/>
            <person name="Aguilar-Pontes M.V."/>
            <person name="Robinson A.J."/>
            <person name="Andreopoulos B."/>
            <person name="LaButti K."/>
            <person name="Kuo A."/>
            <person name="Mondo S."/>
            <person name="Riley R."/>
            <person name="Otillar R."/>
            <person name="Haridas S."/>
            <person name="Lipzen A."/>
            <person name="Grimwood J."/>
            <person name="Schmutz J."/>
            <person name="Clum A."/>
            <person name="Reid I.D."/>
            <person name="Moisan M.C."/>
            <person name="Butler G."/>
            <person name="Nguyen T.T.M."/>
            <person name="Dewar K."/>
            <person name="Conant G."/>
            <person name="Drula E."/>
            <person name="Henrissat B."/>
            <person name="Hansel C."/>
            <person name="Singer S."/>
            <person name="Hutchinson M.I."/>
            <person name="de Vries R.P."/>
            <person name="Natvig D.O."/>
            <person name="Powell A.J."/>
            <person name="Tsang A."/>
            <person name="Grigoriev I.V."/>
        </authorList>
    </citation>
    <scope>NUCLEOTIDE SEQUENCE [LARGE SCALE GENOMIC DNA]</scope>
    <source>
        <strain evidence="2 3">ATCC 24622</strain>
    </source>
</reference>
<accession>A0ABR3VVL1</accession>
<dbReference type="EMBL" id="JAZHXJ010001053">
    <property type="protein sequence ID" value="KAL1846151.1"/>
    <property type="molecule type" value="Genomic_DNA"/>
</dbReference>
<feature type="region of interest" description="Disordered" evidence="1">
    <location>
        <begin position="83"/>
        <end position="103"/>
    </location>
</feature>
<evidence type="ECO:0000313" key="2">
    <source>
        <dbReference type="EMBL" id="KAL1846151.1"/>
    </source>
</evidence>
<keyword evidence="3" id="KW-1185">Reference proteome</keyword>